<evidence type="ECO:0000313" key="3">
    <source>
        <dbReference type="EMBL" id="PDQ35237.1"/>
    </source>
</evidence>
<feature type="compositionally biased region" description="Basic residues" evidence="1">
    <location>
        <begin position="184"/>
        <end position="196"/>
    </location>
</feature>
<accession>A0A2A6FRD0</accession>
<dbReference type="Proteomes" id="UP000219994">
    <property type="component" value="Unassembled WGS sequence"/>
</dbReference>
<dbReference type="InterPro" id="IPR021005">
    <property type="entry name" value="Znf_CGNR"/>
</dbReference>
<dbReference type="EMBL" id="NAEP01000038">
    <property type="protein sequence ID" value="PDQ35237.1"/>
    <property type="molecule type" value="Genomic_DNA"/>
</dbReference>
<comment type="caution">
    <text evidence="3">The sequence shown here is derived from an EMBL/GenBank/DDBJ whole genome shotgun (WGS) entry which is preliminary data.</text>
</comment>
<dbReference type="InterPro" id="IPR023286">
    <property type="entry name" value="ABATE_dom_sf"/>
</dbReference>
<dbReference type="Pfam" id="PF07336">
    <property type="entry name" value="ABATE"/>
    <property type="match status" value="1"/>
</dbReference>
<dbReference type="PANTHER" id="PTHR35525">
    <property type="entry name" value="BLL6575 PROTEIN"/>
    <property type="match status" value="1"/>
</dbReference>
<evidence type="ECO:0000256" key="1">
    <source>
        <dbReference type="SAM" id="MobiDB-lite"/>
    </source>
</evidence>
<dbReference type="AlphaFoldDB" id="A0A2A6FRD0"/>
<dbReference type="Gene3D" id="1.10.3300.10">
    <property type="entry name" value="Jann2411-like domain"/>
    <property type="match status" value="1"/>
</dbReference>
<feature type="compositionally biased region" description="Pro residues" evidence="1">
    <location>
        <begin position="211"/>
        <end position="236"/>
    </location>
</feature>
<name>A0A2A6FRD0_9MICO</name>
<gene>
    <name evidence="3" type="ORF">B5766_07265</name>
</gene>
<reference evidence="4" key="1">
    <citation type="submission" date="2017-03" db="EMBL/GenBank/DDBJ databases">
        <authorList>
            <person name="Lund M.B."/>
        </authorList>
    </citation>
    <scope>NUCLEOTIDE SEQUENCE [LARGE SCALE GENOMIC DNA]</scope>
</reference>
<dbReference type="Pfam" id="PF11706">
    <property type="entry name" value="zf-CGNR"/>
    <property type="match status" value="1"/>
</dbReference>
<organism evidence="3 4">
    <name type="scientific">Candidatus Lumbricidiphila eiseniae</name>
    <dbReference type="NCBI Taxonomy" id="1969409"/>
    <lineage>
        <taxon>Bacteria</taxon>
        <taxon>Bacillati</taxon>
        <taxon>Actinomycetota</taxon>
        <taxon>Actinomycetes</taxon>
        <taxon>Micrococcales</taxon>
        <taxon>Microbacteriaceae</taxon>
        <taxon>Candidatus Lumbricidiphila</taxon>
    </lineage>
</organism>
<dbReference type="SUPFAM" id="SSF160904">
    <property type="entry name" value="Jann2411-like"/>
    <property type="match status" value="1"/>
</dbReference>
<protein>
    <recommendedName>
        <fullName evidence="2">Zinc finger CGNR domain-containing protein</fullName>
    </recommendedName>
</protein>
<evidence type="ECO:0000259" key="2">
    <source>
        <dbReference type="Pfam" id="PF11706"/>
    </source>
</evidence>
<feature type="region of interest" description="Disordered" evidence="1">
    <location>
        <begin position="181"/>
        <end position="247"/>
    </location>
</feature>
<feature type="domain" description="Zinc finger CGNR" evidence="2">
    <location>
        <begin position="148"/>
        <end position="191"/>
    </location>
</feature>
<sequence>MTGSTRTGQWYRDADDVHSWFDSGSRALDFMYSGSVLEASRAAVPTALSDWLSEHWGAQVAPAQERDIEDAIRLRSAIFRLAQAASAHREFDGSDIDVINLYAAVPDIPPRLTGGTLRAGRSIQTVAHVLASIAREAVELLGPGNANRVKKCSADDCDMIYLDTSRASNRRWCSMQRCGNREKVRAHRARHTGLRAHHTEPRTHITNLAPRPGPAPTAPSPAPTTPSPPEPNPTRPTPGSRNLSAPR</sequence>
<evidence type="ECO:0000313" key="4">
    <source>
        <dbReference type="Proteomes" id="UP000219994"/>
    </source>
</evidence>
<dbReference type="InterPro" id="IPR010852">
    <property type="entry name" value="ABATE"/>
</dbReference>
<proteinExistence type="predicted"/>
<dbReference type="PANTHER" id="PTHR35525:SF3">
    <property type="entry name" value="BLL6575 PROTEIN"/>
    <property type="match status" value="1"/>
</dbReference>